<dbReference type="Proteomes" id="UP000546031">
    <property type="component" value="Unassembled WGS sequence"/>
</dbReference>
<protein>
    <submittedName>
        <fullName evidence="1">Uncharacterized protein</fullName>
    </submittedName>
</protein>
<accession>A0A850HAD6</accession>
<keyword evidence="2" id="KW-1185">Reference proteome</keyword>
<comment type="caution">
    <text evidence="1">The sequence shown here is derived from an EMBL/GenBank/DDBJ whole genome shotgun (WGS) entry which is preliminary data.</text>
</comment>
<gene>
    <name evidence="1" type="ORF">HUO12_06015</name>
</gene>
<evidence type="ECO:0000313" key="1">
    <source>
        <dbReference type="EMBL" id="NVE94450.1"/>
    </source>
</evidence>
<proteinExistence type="predicted"/>
<sequence>MKRRLALLVLAVLAALAAYIGYAFHGIAKPYALDSAKQEFSLLSWSDYRERASEFALPIIIQTEADRGALLFFGAEHSNDPSHPQFAELEEAFARFDPTVVVVEGRPGPLLVPFMDPIETYGESGALVQLARQSGSTTYIWELERDDEVALLLDRFSEEQVAIYLLMRPFPGGNSAAEAEATLSAIIEDRKGRSGIQGVIGSLEQFDAAWDRNLASGEDWRALNGVYGAPGFLGEMFEYGNDIRDQHMLNIVRELMEQDERVMVTMGWSHAVRVEPALTQLSR</sequence>
<reference evidence="1 2" key="1">
    <citation type="submission" date="2020-06" db="EMBL/GenBank/DDBJ databases">
        <title>Altererythrobacter lutimaris sp. nov., a marine bacterium isolated from a tidal flat.</title>
        <authorList>
            <person name="Kim D."/>
            <person name="Yoo Y."/>
            <person name="Kim J.-J."/>
        </authorList>
    </citation>
    <scope>NUCLEOTIDE SEQUENCE [LARGE SCALE GENOMIC DNA]</scope>
    <source>
        <strain evidence="1 2">JGD-16</strain>
    </source>
</reference>
<dbReference type="RefSeq" id="WP_176272725.1">
    <property type="nucleotide sequence ID" value="NZ_JABWTA010000001.1"/>
</dbReference>
<name>A0A850HAD6_9SPHN</name>
<dbReference type="EMBL" id="JABWTA010000001">
    <property type="protein sequence ID" value="NVE94450.1"/>
    <property type="molecule type" value="Genomic_DNA"/>
</dbReference>
<dbReference type="AlphaFoldDB" id="A0A850HAD6"/>
<organism evidence="1 2">
    <name type="scientific">Altererythrobacter lutimaris</name>
    <dbReference type="NCBI Taxonomy" id="2743979"/>
    <lineage>
        <taxon>Bacteria</taxon>
        <taxon>Pseudomonadati</taxon>
        <taxon>Pseudomonadota</taxon>
        <taxon>Alphaproteobacteria</taxon>
        <taxon>Sphingomonadales</taxon>
        <taxon>Erythrobacteraceae</taxon>
        <taxon>Altererythrobacter</taxon>
    </lineage>
</organism>
<evidence type="ECO:0000313" key="2">
    <source>
        <dbReference type="Proteomes" id="UP000546031"/>
    </source>
</evidence>